<name>A0A4Q7VZX2_9BURK</name>
<evidence type="ECO:0000313" key="3">
    <source>
        <dbReference type="Proteomes" id="UP000293671"/>
    </source>
</evidence>
<protein>
    <recommendedName>
        <fullName evidence="4">STAS domain-containing protein</fullName>
    </recommendedName>
</protein>
<proteinExistence type="predicted"/>
<comment type="caution">
    <text evidence="2">The sequence shown here is derived from an EMBL/GenBank/DDBJ whole genome shotgun (WGS) entry which is preliminary data.</text>
</comment>
<keyword evidence="3" id="KW-1185">Reference proteome</keyword>
<feature type="compositionally biased region" description="Low complexity" evidence="1">
    <location>
        <begin position="167"/>
        <end position="185"/>
    </location>
</feature>
<gene>
    <name evidence="2" type="ORF">EV670_0094</name>
</gene>
<evidence type="ECO:0000313" key="2">
    <source>
        <dbReference type="EMBL" id="RZU02075.1"/>
    </source>
</evidence>
<feature type="compositionally biased region" description="Pro residues" evidence="1">
    <location>
        <begin position="225"/>
        <end position="234"/>
    </location>
</feature>
<evidence type="ECO:0000256" key="1">
    <source>
        <dbReference type="SAM" id="MobiDB-lite"/>
    </source>
</evidence>
<dbReference type="OrthoDB" id="5298269at2"/>
<reference evidence="2 3" key="1">
    <citation type="submission" date="2019-02" db="EMBL/GenBank/DDBJ databases">
        <title>Genomic Encyclopedia of Type Strains, Phase IV (KMG-IV): sequencing the most valuable type-strain genomes for metagenomic binning, comparative biology and taxonomic classification.</title>
        <authorList>
            <person name="Goeker M."/>
        </authorList>
    </citation>
    <scope>NUCLEOTIDE SEQUENCE [LARGE SCALE GENOMIC DNA]</scope>
    <source>
        <strain evidence="2 3">DSM 19570</strain>
    </source>
</reference>
<dbReference type="Proteomes" id="UP000293671">
    <property type="component" value="Unassembled WGS sequence"/>
</dbReference>
<dbReference type="EMBL" id="SHKP01000004">
    <property type="protein sequence ID" value="RZU02075.1"/>
    <property type="molecule type" value="Genomic_DNA"/>
</dbReference>
<dbReference type="RefSeq" id="WP_130429862.1">
    <property type="nucleotide sequence ID" value="NZ_SHKP01000004.1"/>
</dbReference>
<dbReference type="AlphaFoldDB" id="A0A4Q7VZX2"/>
<evidence type="ECO:0008006" key="4">
    <source>
        <dbReference type="Google" id="ProtNLM"/>
    </source>
</evidence>
<organism evidence="2 3">
    <name type="scientific">Rivibacter subsaxonicus</name>
    <dbReference type="NCBI Taxonomy" id="457575"/>
    <lineage>
        <taxon>Bacteria</taxon>
        <taxon>Pseudomonadati</taxon>
        <taxon>Pseudomonadota</taxon>
        <taxon>Betaproteobacteria</taxon>
        <taxon>Burkholderiales</taxon>
        <taxon>Rivibacter</taxon>
    </lineage>
</organism>
<accession>A0A4Q7VZX2</accession>
<feature type="region of interest" description="Disordered" evidence="1">
    <location>
        <begin position="82"/>
        <end position="106"/>
    </location>
</feature>
<sequence length="617" mass="66782">MTDSIKPDPKDDSFLRKVARFVANPTTDWAELNTRIAEDDPAQSGYAKSELKAMIERKRRNDFVRKREFDMLRKIRREGLPVDGLSGLAGSSNLDDSDPPRQAETARADAAVKAKIDEIEAQIEGENAAARRAPPAQPASFYTVPTVSSSLDEAPAMNLPFAAGSAADADANGPAAANAPEAADAVPTARGSIDWTPPTAPTPLSPTEAVTSELGRFVQQAQPPAAAPPQPAPRPGATGAGTAFTNPFAVEVHELAYDPELDEAVISFANADFENCEHSITGLIGAGGARAQHAETWLVLFDLYRATGQQLPFESLALDYAQAFGWSAPQWFSIPALVAADAAVAASRQQPSAARIEGHVGWVAPEMLETEAVGRLRAQALQMPMPWVFDWAPLEAVEAEACAHLTELLRHWSTQPLSMRWIGAERLLALLAEIAPTGEKDADPAYWMLRMEVLRHINRPDQFDEVAIDYCVTYEVSPPSWEPSKCTVKLADHSGVTIAPKSAVADVSTGFVESQIFEEATTGEKTAAVELSGQLTGDIGAVLKRLESTVGDATVISINCQRLIRMDFIAAGDLLNWVLARRTEERLVHFEDAHRLLALFFNAMGINEHARVKVRNI</sequence>
<feature type="region of interest" description="Disordered" evidence="1">
    <location>
        <begin position="167"/>
        <end position="243"/>
    </location>
</feature>